<keyword evidence="7" id="KW-1278">Translocase</keyword>
<organism evidence="11 12">
    <name type="scientific">Methanocella conradii (strain DSM 24694 / JCM 17849 / CGMCC 1.5162 / HZ254)</name>
    <dbReference type="NCBI Taxonomy" id="1041930"/>
    <lineage>
        <taxon>Archaea</taxon>
        <taxon>Methanobacteriati</taxon>
        <taxon>Methanobacteriota</taxon>
        <taxon>Stenosarchaea group</taxon>
        <taxon>Methanomicrobia</taxon>
        <taxon>Methanocellales</taxon>
        <taxon>Methanocellaceae</taxon>
        <taxon>Methanocella</taxon>
    </lineage>
</organism>
<keyword evidence="6" id="KW-0067">ATP-binding</keyword>
<dbReference type="EMBL" id="CP003243">
    <property type="protein sequence ID" value="AFC98857.1"/>
    <property type="molecule type" value="Genomic_DNA"/>
</dbReference>
<dbReference type="GO" id="GO:0042626">
    <property type="term" value="F:ATPase-coupled transmembrane transporter activity"/>
    <property type="evidence" value="ECO:0007669"/>
    <property type="project" value="TreeGrafter"/>
</dbReference>
<dbReference type="RefSeq" id="WP_014404696.1">
    <property type="nucleotide sequence ID" value="NC_017034.1"/>
</dbReference>
<comment type="subcellular location">
    <subcellularLocation>
        <location evidence="1">Cell membrane</location>
        <topology evidence="1">Peripheral membrane protein</topology>
    </subcellularLocation>
</comment>
<evidence type="ECO:0000256" key="8">
    <source>
        <dbReference type="ARBA" id="ARBA00023136"/>
    </source>
</evidence>
<evidence type="ECO:0000256" key="3">
    <source>
        <dbReference type="ARBA" id="ARBA00022448"/>
    </source>
</evidence>
<dbReference type="eggNOG" id="arCOG00185">
    <property type="taxonomic scope" value="Archaea"/>
</dbReference>
<dbReference type="InterPro" id="IPR027417">
    <property type="entry name" value="P-loop_NTPase"/>
</dbReference>
<comment type="similarity">
    <text evidence="2">Belongs to the ABC transporter superfamily.</text>
</comment>
<dbReference type="AlphaFoldDB" id="H8I5G3"/>
<dbReference type="GO" id="GO:0043190">
    <property type="term" value="C:ATP-binding cassette (ABC) transporter complex"/>
    <property type="evidence" value="ECO:0007669"/>
    <property type="project" value="TreeGrafter"/>
</dbReference>
<evidence type="ECO:0000256" key="5">
    <source>
        <dbReference type="ARBA" id="ARBA00022741"/>
    </source>
</evidence>
<dbReference type="Gene3D" id="3.40.50.300">
    <property type="entry name" value="P-loop containing nucleotide triphosphate hydrolases"/>
    <property type="match status" value="2"/>
</dbReference>
<dbReference type="HOGENOM" id="CLU_000604_86_7_2"/>
<dbReference type="PROSITE" id="PS50893">
    <property type="entry name" value="ABC_TRANSPORTER_2"/>
    <property type="match status" value="2"/>
</dbReference>
<dbReference type="STRING" id="1041930.Mtc_0084"/>
<dbReference type="SMART" id="SM00382">
    <property type="entry name" value="AAA"/>
    <property type="match status" value="2"/>
</dbReference>
<dbReference type="FunFam" id="3.40.50.300:FF:000224">
    <property type="entry name" value="Energy-coupling factor transporter ATP-binding protein EcfA"/>
    <property type="match status" value="1"/>
</dbReference>
<evidence type="ECO:0000256" key="7">
    <source>
        <dbReference type="ARBA" id="ARBA00022967"/>
    </source>
</evidence>
<dbReference type="CDD" id="cd03225">
    <property type="entry name" value="ABC_cobalt_CbiO_domain1"/>
    <property type="match status" value="2"/>
</dbReference>
<proteinExistence type="inferred from homology"/>
<keyword evidence="3" id="KW-0813">Transport</keyword>
<dbReference type="InterPro" id="IPR017871">
    <property type="entry name" value="ABC_transporter-like_CS"/>
</dbReference>
<gene>
    <name evidence="11" type="primary">cbiO-1</name>
    <name evidence="11" type="ordered locus">Mtc_0084</name>
</gene>
<evidence type="ECO:0000256" key="9">
    <source>
        <dbReference type="ARBA" id="ARBA00025157"/>
    </source>
</evidence>
<evidence type="ECO:0000256" key="6">
    <source>
        <dbReference type="ARBA" id="ARBA00022840"/>
    </source>
</evidence>
<keyword evidence="4" id="KW-1003">Cell membrane</keyword>
<dbReference type="GeneID" id="11970843"/>
<dbReference type="PANTHER" id="PTHR43553">
    <property type="entry name" value="HEAVY METAL TRANSPORTER"/>
    <property type="match status" value="1"/>
</dbReference>
<reference evidence="11 12" key="1">
    <citation type="journal article" date="2012" name="J. Bacteriol.">
        <title>Complete genome sequence of a thermophilic methanogen, Methanocella conradii HZ254, isolated from Chinese rice field soil.</title>
        <authorList>
            <person name="Lu Z."/>
            <person name="Lu Y."/>
        </authorList>
    </citation>
    <scope>NUCLEOTIDE SEQUENCE [LARGE SCALE GENOMIC DNA]</scope>
    <source>
        <strain evidence="12">DSM 24694 / JCM 17849 / CGMCC 1.5162 / HZ254</strain>
    </source>
</reference>
<name>H8I5G3_METCZ</name>
<dbReference type="InterPro" id="IPR050095">
    <property type="entry name" value="ECF_ABC_transporter_ATP-bd"/>
</dbReference>
<accession>H8I5G3</accession>
<feature type="domain" description="ABC transporter" evidence="10">
    <location>
        <begin position="2"/>
        <end position="242"/>
    </location>
</feature>
<protein>
    <submittedName>
        <fullName evidence="11">ABC-type cobalt transport system, ATPase component</fullName>
    </submittedName>
</protein>
<dbReference type="PANTHER" id="PTHR43553:SF24">
    <property type="entry name" value="ENERGY-COUPLING FACTOR TRANSPORTER ATP-BINDING PROTEIN ECFA1"/>
    <property type="match status" value="1"/>
</dbReference>
<evidence type="ECO:0000256" key="4">
    <source>
        <dbReference type="ARBA" id="ARBA00022475"/>
    </source>
</evidence>
<feature type="domain" description="ABC transporter" evidence="10">
    <location>
        <begin position="252"/>
        <end position="482"/>
    </location>
</feature>
<dbReference type="Proteomes" id="UP000005233">
    <property type="component" value="Chromosome"/>
</dbReference>
<dbReference type="GO" id="GO:0016887">
    <property type="term" value="F:ATP hydrolysis activity"/>
    <property type="evidence" value="ECO:0007669"/>
    <property type="project" value="InterPro"/>
</dbReference>
<dbReference type="SUPFAM" id="SSF52540">
    <property type="entry name" value="P-loop containing nucleoside triphosphate hydrolases"/>
    <property type="match status" value="2"/>
</dbReference>
<evidence type="ECO:0000313" key="12">
    <source>
        <dbReference type="Proteomes" id="UP000005233"/>
    </source>
</evidence>
<dbReference type="Pfam" id="PF00005">
    <property type="entry name" value="ABC_tran"/>
    <property type="match status" value="2"/>
</dbReference>
<dbReference type="PROSITE" id="PS00211">
    <property type="entry name" value="ABC_TRANSPORTER_1"/>
    <property type="match status" value="2"/>
</dbReference>
<dbReference type="InterPro" id="IPR015856">
    <property type="entry name" value="ABC_transpr_CbiO/EcfA_su"/>
</dbReference>
<sequence length="490" mass="52667">MISVKGLSFSFFSSERKALDRVSLDIGDGEFVAITGPSGCGKSTLALAMGGYIPHVFQGRMQGSVTVDGRSTAEASLSELASTICIVQQDPESQLCTLNVSDEVSFGPENLGLGVEEVLKRVDESLALVGAIHLKDRQVYELSGGEKQRVAIASMLAMRPKALILDEPTSSLDPSCASSVLSAIERLRAETGMTIIVIEHKLNRLMRLADRLVVMDSGRVVADGVPDDAICRNYGRPMHARPKPAGDRKPAVEVSGLRASYGGVEVLHGVDLKAYPSEVLGIIGPNGSGKTTLLRILMGLHGYDSGKVTVLGLDPARARASGMARRCGLVFQNPNHQIFEKTVYDEAAFASRNLGLGGHETLVMGALERYGLACYAKAHPLGLSFGEKRRLNLCSILPHGPALILLDEPFVGQDYANVARMRAELLRLKEDGKAIILVSHDIDSVYKYCDRIVLLKDGKVLVDDTPEEAAVQIRAMGLTDYVPEGGLDEN</sequence>
<dbReference type="OrthoDB" id="35850at2157"/>
<evidence type="ECO:0000313" key="11">
    <source>
        <dbReference type="EMBL" id="AFC98857.1"/>
    </source>
</evidence>
<keyword evidence="12" id="KW-1185">Reference proteome</keyword>
<evidence type="ECO:0000256" key="2">
    <source>
        <dbReference type="ARBA" id="ARBA00005417"/>
    </source>
</evidence>
<dbReference type="GO" id="GO:0005524">
    <property type="term" value="F:ATP binding"/>
    <property type="evidence" value="ECO:0007669"/>
    <property type="project" value="UniProtKB-KW"/>
</dbReference>
<dbReference type="InterPro" id="IPR003593">
    <property type="entry name" value="AAA+_ATPase"/>
</dbReference>
<evidence type="ECO:0000259" key="10">
    <source>
        <dbReference type="PROSITE" id="PS50893"/>
    </source>
</evidence>
<dbReference type="InterPro" id="IPR003439">
    <property type="entry name" value="ABC_transporter-like_ATP-bd"/>
</dbReference>
<keyword evidence="5" id="KW-0547">Nucleotide-binding</keyword>
<evidence type="ECO:0000256" key="1">
    <source>
        <dbReference type="ARBA" id="ARBA00004202"/>
    </source>
</evidence>
<comment type="function">
    <text evidence="9">Probably part of an ABC transporter complex. Responsible for energy coupling to the transport system.</text>
</comment>
<keyword evidence="8" id="KW-0472">Membrane</keyword>
<dbReference type="KEGG" id="mez:Mtc_0084"/>